<keyword evidence="3" id="KW-1185">Reference proteome</keyword>
<dbReference type="AlphaFoldDB" id="A0A838CSQ9"/>
<protein>
    <submittedName>
        <fullName evidence="2">Uncharacterized protein</fullName>
    </submittedName>
</protein>
<dbReference type="EMBL" id="JACEFG010000001">
    <property type="protein sequence ID" value="MBA2174646.1"/>
    <property type="molecule type" value="Genomic_DNA"/>
</dbReference>
<feature type="transmembrane region" description="Helical" evidence="1">
    <location>
        <begin position="84"/>
        <end position="103"/>
    </location>
</feature>
<proteinExistence type="predicted"/>
<evidence type="ECO:0000256" key="1">
    <source>
        <dbReference type="SAM" id="Phobius"/>
    </source>
</evidence>
<dbReference type="Proteomes" id="UP000571017">
    <property type="component" value="Unassembled WGS sequence"/>
</dbReference>
<keyword evidence="1" id="KW-1133">Transmembrane helix</keyword>
<sequence length="117" mass="13736">MDTNRCRYCYKEIRDRDELVTASNWFRVRPFHYRCFELVEQDTKTIAGAWNPVNGRTGLVTVVLMLLLFLVMITTNILGGIGDLLGFLALYPVLLRVFSYLVYEIRLPKYIENKPRQ</sequence>
<reference evidence="2 3" key="1">
    <citation type="journal article" date="2004" name="Extremophiles">
        <title>Halobacillus locisalis sp. nov., a halophilic bacterium isolated from a marine solar saltern of the Yellow Sea in Korea.</title>
        <authorList>
            <person name="Yoon J.H."/>
            <person name="Kang K.H."/>
            <person name="Oh T.K."/>
            <person name="Park Y.H."/>
        </authorList>
    </citation>
    <scope>NUCLEOTIDE SEQUENCE [LARGE SCALE GENOMIC DNA]</scope>
    <source>
        <strain evidence="2 3">KCTC 3788</strain>
    </source>
</reference>
<keyword evidence="1" id="KW-0472">Membrane</keyword>
<dbReference type="RefSeq" id="WP_181471632.1">
    <property type="nucleotide sequence ID" value="NZ_JACEFG010000001.1"/>
</dbReference>
<name>A0A838CSQ9_9BACI</name>
<accession>A0A838CSQ9</accession>
<feature type="transmembrane region" description="Helical" evidence="1">
    <location>
        <begin position="59"/>
        <end position="78"/>
    </location>
</feature>
<keyword evidence="1" id="KW-0812">Transmembrane</keyword>
<evidence type="ECO:0000313" key="3">
    <source>
        <dbReference type="Proteomes" id="UP000571017"/>
    </source>
</evidence>
<evidence type="ECO:0000313" key="2">
    <source>
        <dbReference type="EMBL" id="MBA2174646.1"/>
    </source>
</evidence>
<comment type="caution">
    <text evidence="2">The sequence shown here is derived from an EMBL/GenBank/DDBJ whole genome shotgun (WGS) entry which is preliminary data.</text>
</comment>
<gene>
    <name evidence="2" type="ORF">H0266_06945</name>
</gene>
<organism evidence="2 3">
    <name type="scientific">Halobacillus locisalis</name>
    <dbReference type="NCBI Taxonomy" id="220753"/>
    <lineage>
        <taxon>Bacteria</taxon>
        <taxon>Bacillati</taxon>
        <taxon>Bacillota</taxon>
        <taxon>Bacilli</taxon>
        <taxon>Bacillales</taxon>
        <taxon>Bacillaceae</taxon>
        <taxon>Halobacillus</taxon>
    </lineage>
</organism>